<organism evidence="1 2">
    <name type="scientific">Persea americana</name>
    <name type="common">Avocado</name>
    <dbReference type="NCBI Taxonomy" id="3435"/>
    <lineage>
        <taxon>Eukaryota</taxon>
        <taxon>Viridiplantae</taxon>
        <taxon>Streptophyta</taxon>
        <taxon>Embryophyta</taxon>
        <taxon>Tracheophyta</taxon>
        <taxon>Spermatophyta</taxon>
        <taxon>Magnoliopsida</taxon>
        <taxon>Magnoliidae</taxon>
        <taxon>Laurales</taxon>
        <taxon>Lauraceae</taxon>
        <taxon>Persea</taxon>
    </lineage>
</organism>
<reference evidence="1 2" key="1">
    <citation type="journal article" date="2022" name="Hortic Res">
        <title>A haplotype resolved chromosomal level avocado genome allows analysis of novel avocado genes.</title>
        <authorList>
            <person name="Nath O."/>
            <person name="Fletcher S.J."/>
            <person name="Hayward A."/>
            <person name="Shaw L.M."/>
            <person name="Masouleh A.K."/>
            <person name="Furtado A."/>
            <person name="Henry R.J."/>
            <person name="Mitter N."/>
        </authorList>
    </citation>
    <scope>NUCLEOTIDE SEQUENCE [LARGE SCALE GENOMIC DNA]</scope>
    <source>
        <strain evidence="2">cv. Hass</strain>
    </source>
</reference>
<protein>
    <submittedName>
        <fullName evidence="1">Uncharacterized protein</fullName>
    </submittedName>
</protein>
<name>A0ACC2K783_PERAE</name>
<keyword evidence="2" id="KW-1185">Reference proteome</keyword>
<accession>A0ACC2K783</accession>
<gene>
    <name evidence="1" type="ORF">MRB53_013160</name>
</gene>
<evidence type="ECO:0000313" key="2">
    <source>
        <dbReference type="Proteomes" id="UP001234297"/>
    </source>
</evidence>
<dbReference type="Proteomes" id="UP001234297">
    <property type="component" value="Chromosome 4"/>
</dbReference>
<proteinExistence type="predicted"/>
<dbReference type="EMBL" id="CM056812">
    <property type="protein sequence ID" value="KAJ8616974.1"/>
    <property type="molecule type" value="Genomic_DNA"/>
</dbReference>
<sequence length="380" mass="42656">MFLYELNQPAFVYTSYEVLVVSTKFKSYYLTLTNDADIVRKILRENPRLASRKDDNGYSALHLASRKGNVEVIKEFLGNDPILSFLRDSDGRTPLHCAVISEQLRAVQEYLFERPGPVLFNHLLVIDLINIADNNGDTVLHLAAKMTSLEIIELLLSKDGMKVIAANNEGMTALDLLKQIPAQEGPNVPIDYHRKRVIIKQLKARERDNPKSLAAIQQALIVVAGLIMATTYLAGLNPPGGSWQDSDVGNGRNRRPGKAIQSETAPWLLTVFLVSDSLGFLVSLSLIPIIMILRKETVVYVNSLVVAALISIEVAFILGLIMISDRKIFYRVGIVLLVLVTSASMWWTWQKLNRKLSWIYTTLTRIMDHQGRWLGFVVGR</sequence>
<comment type="caution">
    <text evidence="1">The sequence shown here is derived from an EMBL/GenBank/DDBJ whole genome shotgun (WGS) entry which is preliminary data.</text>
</comment>
<evidence type="ECO:0000313" key="1">
    <source>
        <dbReference type="EMBL" id="KAJ8616974.1"/>
    </source>
</evidence>